<keyword evidence="3 8" id="KW-0812">Transmembrane</keyword>
<feature type="transmembrane region" description="Helical" evidence="8">
    <location>
        <begin position="391"/>
        <end position="408"/>
    </location>
</feature>
<evidence type="ECO:0000256" key="6">
    <source>
        <dbReference type="ARBA" id="ARBA00023136"/>
    </source>
</evidence>
<evidence type="ECO:0000259" key="9">
    <source>
        <dbReference type="PROSITE" id="PS50042"/>
    </source>
</evidence>
<keyword evidence="11" id="KW-1185">Reference proteome</keyword>
<keyword evidence="6 8" id="KW-0472">Membrane</keyword>
<evidence type="ECO:0000256" key="8">
    <source>
        <dbReference type="SAM" id="Phobius"/>
    </source>
</evidence>
<dbReference type="Gene3D" id="1.10.287.70">
    <property type="match status" value="1"/>
</dbReference>
<organism evidence="10 11">
    <name type="scientific">Symbiodinium microadriaticum</name>
    <name type="common">Dinoflagellate</name>
    <name type="synonym">Zooxanthella microadriatica</name>
    <dbReference type="NCBI Taxonomy" id="2951"/>
    <lineage>
        <taxon>Eukaryota</taxon>
        <taxon>Sar</taxon>
        <taxon>Alveolata</taxon>
        <taxon>Dinophyceae</taxon>
        <taxon>Suessiales</taxon>
        <taxon>Symbiodiniaceae</taxon>
        <taxon>Symbiodinium</taxon>
    </lineage>
</organism>
<proteinExistence type="predicted"/>
<feature type="transmembrane region" description="Helical" evidence="8">
    <location>
        <begin position="334"/>
        <end position="357"/>
    </location>
</feature>
<dbReference type="PROSITE" id="PS50042">
    <property type="entry name" value="CNMP_BINDING_3"/>
    <property type="match status" value="1"/>
</dbReference>
<evidence type="ECO:0000313" key="11">
    <source>
        <dbReference type="Proteomes" id="UP000186817"/>
    </source>
</evidence>
<comment type="caution">
    <text evidence="10">The sequence shown here is derived from an EMBL/GenBank/DDBJ whole genome shotgun (WGS) entry which is preliminary data.</text>
</comment>
<gene>
    <name evidence="10" type="primary">KCNH2</name>
    <name evidence="10" type="ORF">AK812_SmicGene9658</name>
</gene>
<dbReference type="GO" id="GO:0005216">
    <property type="term" value="F:monoatomic ion channel activity"/>
    <property type="evidence" value="ECO:0007669"/>
    <property type="project" value="InterPro"/>
</dbReference>
<dbReference type="Pfam" id="PF00520">
    <property type="entry name" value="Ion_trans"/>
    <property type="match status" value="1"/>
</dbReference>
<feature type="domain" description="Cyclic nucleotide-binding" evidence="9">
    <location>
        <begin position="533"/>
        <end position="646"/>
    </location>
</feature>
<dbReference type="InterPro" id="IPR018490">
    <property type="entry name" value="cNMP-bd_dom_sf"/>
</dbReference>
<dbReference type="Proteomes" id="UP000186817">
    <property type="component" value="Unassembled WGS sequence"/>
</dbReference>
<dbReference type="PANTHER" id="PTHR47823">
    <property type="entry name" value="ION_TRANS DOMAIN-CONTAINING PROTEIN"/>
    <property type="match status" value="1"/>
</dbReference>
<dbReference type="PANTHER" id="PTHR47823:SF9">
    <property type="entry name" value="CHROMOSOME UNDETERMINED SCAFFOLD_10, WHOLE GENOME SHOTGUN SEQUENCE"/>
    <property type="match status" value="1"/>
</dbReference>
<feature type="compositionally biased region" description="Low complexity" evidence="7">
    <location>
        <begin position="143"/>
        <end position="160"/>
    </location>
</feature>
<evidence type="ECO:0000256" key="2">
    <source>
        <dbReference type="ARBA" id="ARBA00022448"/>
    </source>
</evidence>
<dbReference type="SUPFAM" id="SSF81324">
    <property type="entry name" value="Voltage-gated potassium channels"/>
    <property type="match status" value="1"/>
</dbReference>
<dbReference type="OrthoDB" id="417811at2759"/>
<protein>
    <submittedName>
        <fullName evidence="10">Potassium voltage-gated channel subfamily H member 2</fullName>
    </submittedName>
</protein>
<evidence type="ECO:0000256" key="3">
    <source>
        <dbReference type="ARBA" id="ARBA00022692"/>
    </source>
</evidence>
<evidence type="ECO:0000313" key="10">
    <source>
        <dbReference type="EMBL" id="OLQ07041.1"/>
    </source>
</evidence>
<feature type="compositionally biased region" description="Pro residues" evidence="7">
    <location>
        <begin position="99"/>
        <end position="109"/>
    </location>
</feature>
<dbReference type="InterPro" id="IPR000595">
    <property type="entry name" value="cNMP-bd_dom"/>
</dbReference>
<evidence type="ECO:0000256" key="5">
    <source>
        <dbReference type="ARBA" id="ARBA00023065"/>
    </source>
</evidence>
<dbReference type="Gene3D" id="2.60.120.10">
    <property type="entry name" value="Jelly Rolls"/>
    <property type="match status" value="1"/>
</dbReference>
<keyword evidence="2" id="KW-0813">Transport</keyword>
<evidence type="ECO:0000256" key="1">
    <source>
        <dbReference type="ARBA" id="ARBA00004141"/>
    </source>
</evidence>
<feature type="region of interest" description="Disordered" evidence="7">
    <location>
        <begin position="1264"/>
        <end position="1301"/>
    </location>
</feature>
<reference evidence="10 11" key="1">
    <citation type="submission" date="2016-02" db="EMBL/GenBank/DDBJ databases">
        <title>Genome analysis of coral dinoflagellate symbionts highlights evolutionary adaptations to a symbiotic lifestyle.</title>
        <authorList>
            <person name="Aranda M."/>
            <person name="Li Y."/>
            <person name="Liew Y.J."/>
            <person name="Baumgarten S."/>
            <person name="Simakov O."/>
            <person name="Wilson M."/>
            <person name="Piel J."/>
            <person name="Ashoor H."/>
            <person name="Bougouffa S."/>
            <person name="Bajic V.B."/>
            <person name="Ryu T."/>
            <person name="Ravasi T."/>
            <person name="Bayer T."/>
            <person name="Micklem G."/>
            <person name="Kim H."/>
            <person name="Bhak J."/>
            <person name="Lajeunesse T.C."/>
            <person name="Voolstra C.R."/>
        </authorList>
    </citation>
    <scope>NUCLEOTIDE SEQUENCE [LARGE SCALE GENOMIC DNA]</scope>
    <source>
        <strain evidence="10 11">CCMP2467</strain>
    </source>
</reference>
<dbReference type="EMBL" id="LSRX01000148">
    <property type="protein sequence ID" value="OLQ07041.1"/>
    <property type="molecule type" value="Genomic_DNA"/>
</dbReference>
<dbReference type="GO" id="GO:0016020">
    <property type="term" value="C:membrane"/>
    <property type="evidence" value="ECO:0007669"/>
    <property type="project" value="UniProtKB-SubCell"/>
</dbReference>
<feature type="transmembrane region" description="Helical" evidence="8">
    <location>
        <begin position="420"/>
        <end position="440"/>
    </location>
</feature>
<dbReference type="SUPFAM" id="SSF51206">
    <property type="entry name" value="cAMP-binding domain-like"/>
    <property type="match status" value="1"/>
</dbReference>
<feature type="transmembrane region" description="Helical" evidence="8">
    <location>
        <begin position="1038"/>
        <end position="1060"/>
    </location>
</feature>
<name>A0A1Q9EI33_SYMMI</name>
<feature type="compositionally biased region" description="Acidic residues" evidence="7">
    <location>
        <begin position="1078"/>
        <end position="1091"/>
    </location>
</feature>
<feature type="region of interest" description="Disordered" evidence="7">
    <location>
        <begin position="1071"/>
        <end position="1105"/>
    </location>
</feature>
<evidence type="ECO:0000256" key="7">
    <source>
        <dbReference type="SAM" id="MobiDB-lite"/>
    </source>
</evidence>
<sequence>MQKGRKVTTCWRANEVSLARDSFNSIVGRQKMDVTEVMMRHSNMGRQAEMGPSWCPSGLVSRQLAEVLAKRQGTSDKLPLRLQEARNARNAKSSEPAPEAFPAPSPSPADPVQSPKAVKPMLPQVAPLHLDSTDLHWASPVKSGTSGTPAGTAAETPAGTCEVSPACSEKTGAPPFSARARPSGGPTALPGSVSRPRSAKCATGATANDQKSRTTFCWRPNEHSLQRNSFNSMVGKSRLDVTEVMIRDASMGRQAEMGPSWCPGGLSSRKMAAASAVYAFFVGEESIEANNSQKTVRLMRMQRMTKIVRMLRLAKLTQLTERLNLDTYIQRYKVVAVLNTLFGLIWVVHVMACGWYLCATLHEDVLETWLARRLVGINEEMLLQGDPFDQWAHAMYFIFSVFTTVGFGDISAFTTSEIMYVTLTMMVGAVVHSIIIGQVINEVTSDSTVNTFLKNKLKLAKEFAVHAQLDSSGSKALSFWLEQNIRDLMGQQYKMDEMLQLIANDMPLHLMKDLHSRLFNGQLTRSRFLRVPFVSSMPPRLPMLLSLALVSKQYEGNQLLFQAGDAACHLYLVLSGTFAFVARPERQSKSPRANDMWPYQLFSHASYFGNYELHTGTKQFRRSTARCETPQGGQVLRLQKDHYQRLCGDFPQFAAAWKYEANRRESHRCWLHANHTRMLTYRLLAVRRIQKLCRFYLRKADKTNKDEAMKTDSSGLLVPGRNSLRSSCSSTAISEGMGSVSMCSVLHENSDSSAGRKPLLPPSTHLLNAGPEDEDARQRRLIADVAMLRSEVEMQGETLTALRREMARLPFLVAAALKGQSRDMGDAQRPLARQWALWILASALPSNGQVATTINSSSLTQYYSPDVTGQCVTMKSCQLQGNFPNRGFCVSTVSMPADEEGPGSACYDVCNPNHQPLDYTVNGNGEGDLANHISQAMVAQVRAGLNNNVTCPRELGLQDSMQKCPPGELCSDEIRHRFKIASGQGMCVVSGTSDSGQACFDMCDLRHPPSRFAEGAHQGIALHVMEFRNSGACQAKPWLPWVISLLVLLLLGACCGLAIYSYRRRGGNRRAETLKDDQGDDDDEHDEEMPPFEDIPPRGQAGYEEDPAMAGGYGQEYGGPPARGGMAYEAPPPDPPMAGQAMPDRLASTGASIKIPGLDEPHLPMPNLNLQMPQSAQSGSLPLQTSASAISTSGQYLATPFLAAPASPQAAFTTQLPSYPSPPVASPGSRVYTTTLPAQFAPSGSVHIAPAASAPVVTVPATYTSSYSLEKRPRPTRRPTLEAQPALDGDCERSKRGPVAL</sequence>
<accession>A0A1Q9EI33</accession>
<dbReference type="CDD" id="cd00038">
    <property type="entry name" value="CAP_ED"/>
    <property type="match status" value="1"/>
</dbReference>
<feature type="region of interest" description="Disordered" evidence="7">
    <location>
        <begin position="86"/>
        <end position="116"/>
    </location>
</feature>
<keyword evidence="4 8" id="KW-1133">Transmembrane helix</keyword>
<dbReference type="InterPro" id="IPR005821">
    <property type="entry name" value="Ion_trans_dom"/>
</dbReference>
<feature type="region of interest" description="Disordered" evidence="7">
    <location>
        <begin position="136"/>
        <end position="213"/>
    </location>
</feature>
<evidence type="ECO:0000256" key="4">
    <source>
        <dbReference type="ARBA" id="ARBA00022989"/>
    </source>
</evidence>
<dbReference type="InterPro" id="IPR014710">
    <property type="entry name" value="RmlC-like_jellyroll"/>
</dbReference>
<keyword evidence="5" id="KW-0406">Ion transport</keyword>
<comment type="subcellular location">
    <subcellularLocation>
        <location evidence="1">Membrane</location>
        <topology evidence="1">Multi-pass membrane protein</topology>
    </subcellularLocation>
</comment>